<dbReference type="NCBIfam" id="TIGR03922">
    <property type="entry name" value="T7SS_EccA"/>
    <property type="match status" value="1"/>
</dbReference>
<comment type="caution">
    <text evidence="8">The sequence shown here is derived from an EMBL/GenBank/DDBJ whole genome shotgun (WGS) entry which is preliminary data.</text>
</comment>
<proteinExistence type="inferred from homology"/>
<dbReference type="InterPro" id="IPR019734">
    <property type="entry name" value="TPR_rpt"/>
</dbReference>
<evidence type="ECO:0000256" key="4">
    <source>
        <dbReference type="ARBA" id="ARBA00022741"/>
    </source>
</evidence>
<comment type="subcellular location">
    <subcellularLocation>
        <location evidence="1">Cytoplasm</location>
    </subcellularLocation>
</comment>
<gene>
    <name evidence="8" type="primary">eccA</name>
    <name evidence="8" type="ORF">GCM10009855_09410</name>
</gene>
<dbReference type="PROSITE" id="PS50005">
    <property type="entry name" value="TPR"/>
    <property type="match status" value="1"/>
</dbReference>
<keyword evidence="5" id="KW-0067">ATP-binding</keyword>
<dbReference type="SMART" id="SM00382">
    <property type="entry name" value="AAA"/>
    <property type="match status" value="1"/>
</dbReference>
<evidence type="ECO:0000256" key="1">
    <source>
        <dbReference type="ARBA" id="ARBA00004496"/>
    </source>
</evidence>
<evidence type="ECO:0000256" key="5">
    <source>
        <dbReference type="ARBA" id="ARBA00022840"/>
    </source>
</evidence>
<dbReference type="Gene3D" id="1.10.8.60">
    <property type="match status" value="1"/>
</dbReference>
<keyword evidence="4" id="KW-0547">Nucleotide-binding</keyword>
<dbReference type="SUPFAM" id="SSF48452">
    <property type="entry name" value="TPR-like"/>
    <property type="match status" value="1"/>
</dbReference>
<dbReference type="SUPFAM" id="SSF52540">
    <property type="entry name" value="P-loop containing nucleoside triphosphate hydrolases"/>
    <property type="match status" value="1"/>
</dbReference>
<evidence type="ECO:0000313" key="9">
    <source>
        <dbReference type="Proteomes" id="UP001501170"/>
    </source>
</evidence>
<feature type="domain" description="AAA+ ATPase" evidence="7">
    <location>
        <begin position="341"/>
        <end position="482"/>
    </location>
</feature>
<evidence type="ECO:0000313" key="8">
    <source>
        <dbReference type="EMBL" id="GAA2372210.1"/>
    </source>
</evidence>
<evidence type="ECO:0000256" key="6">
    <source>
        <dbReference type="PROSITE-ProRule" id="PRU00339"/>
    </source>
</evidence>
<evidence type="ECO:0000256" key="2">
    <source>
        <dbReference type="ARBA" id="ARBA00010378"/>
    </source>
</evidence>
<dbReference type="InterPro" id="IPR050773">
    <property type="entry name" value="CbxX/CfxQ_RuBisCO_ESX"/>
</dbReference>
<accession>A0ABP5U998</accession>
<dbReference type="Gene3D" id="3.40.50.300">
    <property type="entry name" value="P-loop containing nucleotide triphosphate hydrolases"/>
    <property type="match status" value="1"/>
</dbReference>
<dbReference type="InterPro" id="IPR003593">
    <property type="entry name" value="AAA+_ATPase"/>
</dbReference>
<dbReference type="Proteomes" id="UP001501170">
    <property type="component" value="Unassembled WGS sequence"/>
</dbReference>
<dbReference type="InterPro" id="IPR011990">
    <property type="entry name" value="TPR-like_helical_dom_sf"/>
</dbReference>
<dbReference type="Gene3D" id="1.25.40.10">
    <property type="entry name" value="Tetratricopeptide repeat domain"/>
    <property type="match status" value="1"/>
</dbReference>
<dbReference type="PRINTS" id="PR00819">
    <property type="entry name" value="CBXCFQXSUPER"/>
</dbReference>
<organism evidence="8 9">
    <name type="scientific">Gordonia cholesterolivorans</name>
    <dbReference type="NCBI Taxonomy" id="559625"/>
    <lineage>
        <taxon>Bacteria</taxon>
        <taxon>Bacillati</taxon>
        <taxon>Actinomycetota</taxon>
        <taxon>Actinomycetes</taxon>
        <taxon>Mycobacteriales</taxon>
        <taxon>Gordoniaceae</taxon>
        <taxon>Gordonia</taxon>
    </lineage>
</organism>
<dbReference type="Pfam" id="PF17866">
    <property type="entry name" value="AAA_lid_6"/>
    <property type="match status" value="1"/>
</dbReference>
<name>A0ABP5U998_9ACTN</name>
<dbReference type="InterPro" id="IPR000641">
    <property type="entry name" value="CbxX/CfxQ"/>
</dbReference>
<keyword evidence="3" id="KW-0963">Cytoplasm</keyword>
<dbReference type="InterPro" id="IPR027417">
    <property type="entry name" value="P-loop_NTPase"/>
</dbReference>
<dbReference type="Pfam" id="PF21545">
    <property type="entry name" value="T7SS_EccA1_N"/>
    <property type="match status" value="1"/>
</dbReference>
<dbReference type="RefSeq" id="WP_346075146.1">
    <property type="nucleotide sequence ID" value="NZ_BAAARB010000003.1"/>
</dbReference>
<evidence type="ECO:0000256" key="3">
    <source>
        <dbReference type="ARBA" id="ARBA00022490"/>
    </source>
</evidence>
<dbReference type="InterPro" id="IPR041627">
    <property type="entry name" value="AAA_lid_6"/>
</dbReference>
<keyword evidence="6" id="KW-0802">TPR repeat</keyword>
<dbReference type="InterPro" id="IPR003959">
    <property type="entry name" value="ATPase_AAA_core"/>
</dbReference>
<dbReference type="PANTHER" id="PTHR43392:SF2">
    <property type="entry name" value="AAA-TYPE ATPASE FAMILY PROTEIN _ ANKYRIN REPEAT FAMILY PROTEIN"/>
    <property type="match status" value="1"/>
</dbReference>
<sequence>MAEGQILYTRALSTRGAADGKSPAREYFIAGLTAAGFLTGGGPPDPKRAEAAFTRATELDGALGDAWLGRVAVGDRSGPVLLGLYRARDSIGAEQRRLGLPTGVLAGHLPSGMFIDLPITGPADAAAAYAASLLAGGDVAGAEDVLAEIEHADSTADFCRGIVELRKRRWRDVLRTLSVSSTWNDEYLCAAADFMIGTACVQLGLFEEGLRRLSSAGDSALTNCRPQALFTMGLALRAQGDESAARSAFEEAYALDSRLTDAARALADPSLQLTVDRAVEPAGGPRAERGRGVDELALREVSEELAAQIGLAPVKEQVERLRAAVTLAQLRSEKGLRTQSRSLHLAFTGPPGTGKTTIARLVARLYRALGLLSTDTVVEVSRKDLVGQHLGATAPKTSAVVDSALDGVLFIDEAYTLVQEGLSGGDAFGREAVDTLLARMENDRDRLVVIIAGYDDDIDRLLSANEGLASRFARRIRFTSYTPGELIRIAESIAQHRDARLSAEATAMLETEFADLYGLIHEGRRASDTAGNARFVRNVVEAAEEERELRLARTAELAMLTESDLMTVTGADMRAALAQFADIGAVPADDDPDDRFA</sequence>
<dbReference type="CDD" id="cd00009">
    <property type="entry name" value="AAA"/>
    <property type="match status" value="1"/>
</dbReference>
<dbReference type="InterPro" id="IPR049078">
    <property type="entry name" value="T7SS_EccA1-like_N"/>
</dbReference>
<reference evidence="9" key="1">
    <citation type="journal article" date="2019" name="Int. J. Syst. Evol. Microbiol.">
        <title>The Global Catalogue of Microorganisms (GCM) 10K type strain sequencing project: providing services to taxonomists for standard genome sequencing and annotation.</title>
        <authorList>
            <consortium name="The Broad Institute Genomics Platform"/>
            <consortium name="The Broad Institute Genome Sequencing Center for Infectious Disease"/>
            <person name="Wu L."/>
            <person name="Ma J."/>
        </authorList>
    </citation>
    <scope>NUCLEOTIDE SEQUENCE [LARGE SCALE GENOMIC DNA]</scope>
    <source>
        <strain evidence="9">JCM 16227</strain>
    </source>
</reference>
<protein>
    <submittedName>
        <fullName evidence="8">Type VII secretion AAA-ATPase EccA</fullName>
    </submittedName>
</protein>
<dbReference type="InterPro" id="IPR023835">
    <property type="entry name" value="T7SS_EccA"/>
</dbReference>
<evidence type="ECO:0000259" key="7">
    <source>
        <dbReference type="SMART" id="SM00382"/>
    </source>
</evidence>
<dbReference type="EMBL" id="BAAARB010000003">
    <property type="protein sequence ID" value="GAA2372210.1"/>
    <property type="molecule type" value="Genomic_DNA"/>
</dbReference>
<feature type="repeat" description="TPR" evidence="6">
    <location>
        <begin position="226"/>
        <end position="259"/>
    </location>
</feature>
<dbReference type="PANTHER" id="PTHR43392">
    <property type="entry name" value="AAA-TYPE ATPASE FAMILY PROTEIN / ANKYRIN REPEAT FAMILY PROTEIN"/>
    <property type="match status" value="1"/>
</dbReference>
<comment type="similarity">
    <text evidence="2">Belongs to the CbxX/CfxQ family.</text>
</comment>
<dbReference type="Pfam" id="PF00004">
    <property type="entry name" value="AAA"/>
    <property type="match status" value="1"/>
</dbReference>
<keyword evidence="9" id="KW-1185">Reference proteome</keyword>